<keyword evidence="6 11" id="KW-0521">NADP</keyword>
<dbReference type="InterPro" id="IPR020631">
    <property type="entry name" value="THF_DH/CycHdrlase_NAD-bd_dom"/>
</dbReference>
<evidence type="ECO:0000256" key="7">
    <source>
        <dbReference type="ARBA" id="ARBA00023002"/>
    </source>
</evidence>
<dbReference type="GO" id="GO:0009086">
    <property type="term" value="P:methionine biosynthetic process"/>
    <property type="evidence" value="ECO:0007669"/>
    <property type="project" value="UniProtKB-KW"/>
</dbReference>
<keyword evidence="4 11" id="KW-0658">Purine biosynthesis</keyword>
<organism evidence="14 15">
    <name type="scientific">Candidatus Magasanikbacteria bacterium CG10_big_fil_rev_8_21_14_0_10_47_10</name>
    <dbReference type="NCBI Taxonomy" id="1974652"/>
    <lineage>
        <taxon>Bacteria</taxon>
        <taxon>Candidatus Magasanikiibacteriota</taxon>
    </lineage>
</organism>
<dbReference type="Gene3D" id="3.40.50.720">
    <property type="entry name" value="NAD(P)-binding Rossmann-like Domain"/>
    <property type="match status" value="1"/>
</dbReference>
<dbReference type="InterPro" id="IPR020630">
    <property type="entry name" value="THF_DH/CycHdrlase_cat_dom"/>
</dbReference>
<comment type="catalytic activity">
    <reaction evidence="11">
        <text>(6R)-5,10-methylene-5,6,7,8-tetrahydrofolate + NADP(+) = (6R)-5,10-methenyltetrahydrofolate + NADPH</text>
        <dbReference type="Rhea" id="RHEA:22812"/>
        <dbReference type="ChEBI" id="CHEBI:15636"/>
        <dbReference type="ChEBI" id="CHEBI:57455"/>
        <dbReference type="ChEBI" id="CHEBI:57783"/>
        <dbReference type="ChEBI" id="CHEBI:58349"/>
        <dbReference type="EC" id="1.5.1.5"/>
    </reaction>
</comment>
<comment type="caution">
    <text evidence="11">Lacks conserved residue(s) required for the propagation of feature annotation.</text>
</comment>
<keyword evidence="10 11" id="KW-0511">Multifunctional enzyme</keyword>
<comment type="function">
    <text evidence="11">Catalyzes the oxidation of 5,10-methylenetetrahydrofolate to 5,10-methenyltetrahydrofolate and then the hydrolysis of 5,10-methenyltetrahydrofolate to 10-formyltetrahydrofolate.</text>
</comment>
<comment type="catalytic activity">
    <reaction evidence="11">
        <text>(6R)-5,10-methenyltetrahydrofolate + H2O = (6R)-10-formyltetrahydrofolate + H(+)</text>
        <dbReference type="Rhea" id="RHEA:23700"/>
        <dbReference type="ChEBI" id="CHEBI:15377"/>
        <dbReference type="ChEBI" id="CHEBI:15378"/>
        <dbReference type="ChEBI" id="CHEBI:57455"/>
        <dbReference type="ChEBI" id="CHEBI:195366"/>
        <dbReference type="EC" id="3.5.4.9"/>
    </reaction>
</comment>
<reference evidence="15" key="1">
    <citation type="submission" date="2017-09" db="EMBL/GenBank/DDBJ databases">
        <title>Depth-based differentiation of microbial function through sediment-hosted aquifers and enrichment of novel symbionts in the deep terrestrial subsurface.</title>
        <authorList>
            <person name="Probst A.J."/>
            <person name="Ladd B."/>
            <person name="Jarett J.K."/>
            <person name="Geller-Mcgrath D.E."/>
            <person name="Sieber C.M.K."/>
            <person name="Emerson J.B."/>
            <person name="Anantharaman K."/>
            <person name="Thomas B.C."/>
            <person name="Malmstrom R."/>
            <person name="Stieglmeier M."/>
            <person name="Klingl A."/>
            <person name="Woyke T."/>
            <person name="Ryan C.M."/>
            <person name="Banfield J.F."/>
        </authorList>
    </citation>
    <scope>NUCLEOTIDE SEQUENCE [LARGE SCALE GENOMIC DNA]</scope>
</reference>
<evidence type="ECO:0000256" key="10">
    <source>
        <dbReference type="ARBA" id="ARBA00023268"/>
    </source>
</evidence>
<dbReference type="PRINTS" id="PR00085">
    <property type="entry name" value="THFDHDRGNASE"/>
</dbReference>
<evidence type="ECO:0000256" key="1">
    <source>
        <dbReference type="ARBA" id="ARBA00004777"/>
    </source>
</evidence>
<dbReference type="Gene3D" id="3.40.50.10860">
    <property type="entry name" value="Leucine Dehydrogenase, chain A, domain 1"/>
    <property type="match status" value="1"/>
</dbReference>
<dbReference type="GO" id="GO:0000105">
    <property type="term" value="P:L-histidine biosynthetic process"/>
    <property type="evidence" value="ECO:0007669"/>
    <property type="project" value="UniProtKB-KW"/>
</dbReference>
<dbReference type="InterPro" id="IPR036291">
    <property type="entry name" value="NAD(P)-bd_dom_sf"/>
</dbReference>
<protein>
    <recommendedName>
        <fullName evidence="11">Bifunctional protein FolD</fullName>
    </recommendedName>
    <domain>
        <recommendedName>
            <fullName evidence="11">Methylenetetrahydrofolate dehydrogenase</fullName>
            <ecNumber evidence="11">1.5.1.5</ecNumber>
        </recommendedName>
    </domain>
    <domain>
        <recommendedName>
            <fullName evidence="11">Methenyltetrahydrofolate cyclohydrolase</fullName>
            <ecNumber evidence="11">3.5.4.9</ecNumber>
        </recommendedName>
    </domain>
</protein>
<comment type="similarity">
    <text evidence="11">Belongs to the tetrahydrofolate dehydrogenase/cyclohydrolase family.</text>
</comment>
<dbReference type="AlphaFoldDB" id="A0A2H0TPQ3"/>
<keyword evidence="11" id="KW-0028">Amino-acid biosynthesis</keyword>
<evidence type="ECO:0000256" key="4">
    <source>
        <dbReference type="ARBA" id="ARBA00022755"/>
    </source>
</evidence>
<keyword evidence="5 11" id="KW-0378">Hydrolase</keyword>
<dbReference type="InterPro" id="IPR046346">
    <property type="entry name" value="Aminoacid_DH-like_N_sf"/>
</dbReference>
<feature type="domain" description="Tetrahydrofolate dehydrogenase/cyclohydrolase catalytic" evidence="12">
    <location>
        <begin position="5"/>
        <end position="119"/>
    </location>
</feature>
<evidence type="ECO:0000313" key="14">
    <source>
        <dbReference type="EMBL" id="PIR74143.1"/>
    </source>
</evidence>
<name>A0A2H0TPQ3_9BACT</name>
<evidence type="ECO:0000256" key="11">
    <source>
        <dbReference type="HAMAP-Rule" id="MF_01576"/>
    </source>
</evidence>
<dbReference type="PANTHER" id="PTHR48099">
    <property type="entry name" value="C-1-TETRAHYDROFOLATE SYNTHASE, CYTOPLASMIC-RELATED"/>
    <property type="match status" value="1"/>
</dbReference>
<proteinExistence type="inferred from homology"/>
<evidence type="ECO:0000256" key="3">
    <source>
        <dbReference type="ARBA" id="ARBA00022563"/>
    </source>
</evidence>
<dbReference type="CDD" id="cd01080">
    <property type="entry name" value="NAD_bind_m-THF_DH_Cyclohyd"/>
    <property type="match status" value="1"/>
</dbReference>
<dbReference type="GO" id="GO:0005829">
    <property type="term" value="C:cytosol"/>
    <property type="evidence" value="ECO:0007669"/>
    <property type="project" value="TreeGrafter"/>
</dbReference>
<accession>A0A2H0TPQ3</accession>
<dbReference type="Proteomes" id="UP000230154">
    <property type="component" value="Unassembled WGS sequence"/>
</dbReference>
<dbReference type="EC" id="1.5.1.5" evidence="11"/>
<dbReference type="Pfam" id="PF00763">
    <property type="entry name" value="THF_DHG_CYH"/>
    <property type="match status" value="1"/>
</dbReference>
<comment type="subunit">
    <text evidence="2 11">Homodimer.</text>
</comment>
<dbReference type="InterPro" id="IPR020867">
    <property type="entry name" value="THF_DH/CycHdrlase_CS"/>
</dbReference>
<evidence type="ECO:0000259" key="13">
    <source>
        <dbReference type="Pfam" id="PF02882"/>
    </source>
</evidence>
<dbReference type="PANTHER" id="PTHR48099:SF5">
    <property type="entry name" value="C-1-TETRAHYDROFOLATE SYNTHASE, CYTOPLASMIC"/>
    <property type="match status" value="1"/>
</dbReference>
<dbReference type="SUPFAM" id="SSF51735">
    <property type="entry name" value="NAD(P)-binding Rossmann-fold domains"/>
    <property type="match status" value="1"/>
</dbReference>
<dbReference type="GO" id="GO:0004488">
    <property type="term" value="F:methylenetetrahydrofolate dehydrogenase (NADP+) activity"/>
    <property type="evidence" value="ECO:0007669"/>
    <property type="project" value="UniProtKB-UniRule"/>
</dbReference>
<evidence type="ECO:0000256" key="2">
    <source>
        <dbReference type="ARBA" id="ARBA00011738"/>
    </source>
</evidence>
<dbReference type="GO" id="GO:0004477">
    <property type="term" value="F:methenyltetrahydrofolate cyclohydrolase activity"/>
    <property type="evidence" value="ECO:0007669"/>
    <property type="project" value="UniProtKB-UniRule"/>
</dbReference>
<keyword evidence="9 11" id="KW-0486">Methionine biosynthesis</keyword>
<evidence type="ECO:0000313" key="15">
    <source>
        <dbReference type="Proteomes" id="UP000230154"/>
    </source>
</evidence>
<dbReference type="GO" id="GO:0035999">
    <property type="term" value="P:tetrahydrofolate interconversion"/>
    <property type="evidence" value="ECO:0007669"/>
    <property type="project" value="UniProtKB-UniRule"/>
</dbReference>
<dbReference type="PROSITE" id="PS00767">
    <property type="entry name" value="THF_DHG_CYH_2"/>
    <property type="match status" value="1"/>
</dbReference>
<dbReference type="Pfam" id="PF02882">
    <property type="entry name" value="THF_DHG_CYH_C"/>
    <property type="match status" value="1"/>
</dbReference>
<dbReference type="EMBL" id="PFCB01000028">
    <property type="protein sequence ID" value="PIR74143.1"/>
    <property type="molecule type" value="Genomic_DNA"/>
</dbReference>
<dbReference type="SUPFAM" id="SSF53223">
    <property type="entry name" value="Aminoacid dehydrogenase-like, N-terminal domain"/>
    <property type="match status" value="1"/>
</dbReference>
<keyword evidence="8 11" id="KW-0368">Histidine biosynthesis</keyword>
<dbReference type="GO" id="GO:0006164">
    <property type="term" value="P:purine nucleotide biosynthetic process"/>
    <property type="evidence" value="ECO:0007669"/>
    <property type="project" value="UniProtKB-KW"/>
</dbReference>
<evidence type="ECO:0000256" key="8">
    <source>
        <dbReference type="ARBA" id="ARBA00023102"/>
    </source>
</evidence>
<evidence type="ECO:0000256" key="5">
    <source>
        <dbReference type="ARBA" id="ARBA00022801"/>
    </source>
</evidence>
<evidence type="ECO:0000256" key="9">
    <source>
        <dbReference type="ARBA" id="ARBA00023167"/>
    </source>
</evidence>
<sequence>MTKLIDGKRIASLILAKTKAAVEQLALAGEVPKLAVVLVGEDKPSQTYVGRKGKAAEKVGMAFSLHTLPSTTTTEELLARLTAIQSDALLSGLIVQLPLPKHIDTGTVINMIRPEVDVDCLTDVNLGKIVMQTNHMVPPTPGAVMSVLHHLNVDLVGKRVTIVGTGPLVGKPLAIMMMNESASVRTCNSKTPDTKERCLDADIIVTGVGKKHLIRGDMVSPGAIVIDTGVDFDAGKMYGDVHVEEVERVAGAVTPTPGGIGPITVARLLWNTVLCEERKRFREKKQIIQ</sequence>
<evidence type="ECO:0000259" key="12">
    <source>
        <dbReference type="Pfam" id="PF00763"/>
    </source>
</evidence>
<feature type="domain" description="Tetrahydrofolate dehydrogenase/cyclohydrolase NAD(P)-binding" evidence="13">
    <location>
        <begin position="138"/>
        <end position="278"/>
    </location>
</feature>
<dbReference type="UniPathway" id="UPA00193"/>
<feature type="binding site" evidence="11">
    <location>
        <begin position="164"/>
        <end position="166"/>
    </location>
    <ligand>
        <name>NADP(+)</name>
        <dbReference type="ChEBI" id="CHEBI:58349"/>
    </ligand>
</feature>
<dbReference type="InterPro" id="IPR000672">
    <property type="entry name" value="THF_DH/CycHdrlase"/>
</dbReference>
<keyword evidence="7 11" id="KW-0560">Oxidoreductase</keyword>
<feature type="binding site" evidence="11">
    <location>
        <position position="230"/>
    </location>
    <ligand>
        <name>NADP(+)</name>
        <dbReference type="ChEBI" id="CHEBI:58349"/>
    </ligand>
</feature>
<comment type="caution">
    <text evidence="14">The sequence shown here is derived from an EMBL/GenBank/DDBJ whole genome shotgun (WGS) entry which is preliminary data.</text>
</comment>
<keyword evidence="3 11" id="KW-0554">One-carbon metabolism</keyword>
<dbReference type="EC" id="3.5.4.9" evidence="11"/>
<evidence type="ECO:0000256" key="6">
    <source>
        <dbReference type="ARBA" id="ARBA00022857"/>
    </source>
</evidence>
<comment type="pathway">
    <text evidence="1 11">One-carbon metabolism; tetrahydrofolate interconversion.</text>
</comment>
<gene>
    <name evidence="11" type="primary">folD</name>
    <name evidence="14" type="ORF">COU35_03740</name>
</gene>
<dbReference type="FunFam" id="3.40.50.10860:FF:000005">
    <property type="entry name" value="C-1-tetrahydrofolate synthase, cytoplasmic, putative"/>
    <property type="match status" value="1"/>
</dbReference>
<dbReference type="HAMAP" id="MF_01576">
    <property type="entry name" value="THF_DHG_CYH"/>
    <property type="match status" value="1"/>
</dbReference>